<dbReference type="EMBL" id="HACG01022078">
    <property type="protein sequence ID" value="CEK68943.1"/>
    <property type="molecule type" value="Transcribed_RNA"/>
</dbReference>
<accession>A0A0B6ZKE1</accession>
<evidence type="ECO:0000313" key="2">
    <source>
        <dbReference type="EMBL" id="CEK68943.1"/>
    </source>
</evidence>
<feature type="non-terminal residue" evidence="2">
    <location>
        <position position="1"/>
    </location>
</feature>
<feature type="region of interest" description="Disordered" evidence="1">
    <location>
        <begin position="23"/>
        <end position="60"/>
    </location>
</feature>
<sequence length="60" mass="7306">WRYVGNTSRRNDQRIINQTLNWEEKGSRKRKRSRETLKQNLLRKARNTGHKSLEEIERVA</sequence>
<organism evidence="2">
    <name type="scientific">Arion vulgaris</name>
    <dbReference type="NCBI Taxonomy" id="1028688"/>
    <lineage>
        <taxon>Eukaryota</taxon>
        <taxon>Metazoa</taxon>
        <taxon>Spiralia</taxon>
        <taxon>Lophotrochozoa</taxon>
        <taxon>Mollusca</taxon>
        <taxon>Gastropoda</taxon>
        <taxon>Heterobranchia</taxon>
        <taxon>Euthyneura</taxon>
        <taxon>Panpulmonata</taxon>
        <taxon>Eupulmonata</taxon>
        <taxon>Stylommatophora</taxon>
        <taxon>Helicina</taxon>
        <taxon>Arionoidea</taxon>
        <taxon>Arionidae</taxon>
        <taxon>Arion</taxon>
    </lineage>
</organism>
<dbReference type="AlphaFoldDB" id="A0A0B6ZKE1"/>
<evidence type="ECO:0000256" key="1">
    <source>
        <dbReference type="SAM" id="MobiDB-lite"/>
    </source>
</evidence>
<protein>
    <submittedName>
        <fullName evidence="2">Uncharacterized protein</fullName>
    </submittedName>
</protein>
<gene>
    <name evidence="2" type="primary">ORF68350</name>
</gene>
<name>A0A0B6ZKE1_9EUPU</name>
<feature type="compositionally biased region" description="Basic and acidic residues" evidence="1">
    <location>
        <begin position="51"/>
        <end position="60"/>
    </location>
</feature>
<reference evidence="2" key="1">
    <citation type="submission" date="2014-12" db="EMBL/GenBank/DDBJ databases">
        <title>Insight into the proteome of Arion vulgaris.</title>
        <authorList>
            <person name="Aradska J."/>
            <person name="Bulat T."/>
            <person name="Smidak R."/>
            <person name="Sarate P."/>
            <person name="Gangsoo J."/>
            <person name="Sialana F."/>
            <person name="Bilban M."/>
            <person name="Lubec G."/>
        </authorList>
    </citation>
    <scope>NUCLEOTIDE SEQUENCE</scope>
    <source>
        <tissue evidence="2">Skin</tissue>
    </source>
</reference>
<proteinExistence type="predicted"/>